<gene>
    <name evidence="2" type="ORF">F0460_01080</name>
</gene>
<evidence type="ECO:0000313" key="3">
    <source>
        <dbReference type="Proteomes" id="UP000325141"/>
    </source>
</evidence>
<keyword evidence="3" id="KW-1185">Reference proteome</keyword>
<feature type="chain" id="PRO_5024435432" description="TonB protein C-terminal" evidence="1">
    <location>
        <begin position="20"/>
        <end position="280"/>
    </location>
</feature>
<evidence type="ECO:0008006" key="4">
    <source>
        <dbReference type="Google" id="ProtNLM"/>
    </source>
</evidence>
<organism evidence="2 3">
    <name type="scientific">Paenimyroides baculatum</name>
    <dbReference type="NCBI Taxonomy" id="2608000"/>
    <lineage>
        <taxon>Bacteria</taxon>
        <taxon>Pseudomonadati</taxon>
        <taxon>Bacteroidota</taxon>
        <taxon>Flavobacteriia</taxon>
        <taxon>Flavobacteriales</taxon>
        <taxon>Flavobacteriaceae</taxon>
        <taxon>Paenimyroides</taxon>
    </lineage>
</organism>
<accession>A0A5M6CZF0</accession>
<dbReference type="AlphaFoldDB" id="A0A5M6CZF0"/>
<protein>
    <recommendedName>
        <fullName evidence="4">TonB protein C-terminal</fullName>
    </recommendedName>
</protein>
<evidence type="ECO:0000256" key="1">
    <source>
        <dbReference type="SAM" id="SignalP"/>
    </source>
</evidence>
<proteinExistence type="predicted"/>
<keyword evidence="1" id="KW-0732">Signal</keyword>
<dbReference type="EMBL" id="VWSG01000001">
    <property type="protein sequence ID" value="KAA5538225.1"/>
    <property type="molecule type" value="Genomic_DNA"/>
</dbReference>
<sequence>MRKILLLLLLLIQNFSVLAQETPIMPQVKAQPKEGLEVFYKNFINEFKLPSVPKGIYEVAIRLKFIVEKDGSFSNIEVVDDNLNITEEAIRVLKEMPIWNAAVYEGKYVRSSYTLPIKIKVKDPDSNEFNNKEEKKAFLKTLNANVVDTDYFNLECNCALAKSSKNDELQTEEFLLYSQDNKASYTIAFRKMDLQQAQKELETVKSDAIRQKATVKNTKFNGIKTTEISINIPNGDYVDNYRMLFLYHNQYVIAVSVVSYKTQLADLLFEHFKGNFKLKI</sequence>
<reference evidence="2 3" key="1">
    <citation type="submission" date="2019-09" db="EMBL/GenBank/DDBJ databases">
        <title>Genome sequence and assembly of Flavobacterium sp.</title>
        <authorList>
            <person name="Chhetri G."/>
        </authorList>
    </citation>
    <scope>NUCLEOTIDE SEQUENCE [LARGE SCALE GENOMIC DNA]</scope>
    <source>
        <strain evidence="2 3">SNL9</strain>
    </source>
</reference>
<dbReference type="RefSeq" id="WP_150009466.1">
    <property type="nucleotide sequence ID" value="NZ_VWSG01000001.1"/>
</dbReference>
<dbReference type="Gene3D" id="3.30.1150.10">
    <property type="match status" value="1"/>
</dbReference>
<name>A0A5M6CZF0_9FLAO</name>
<comment type="caution">
    <text evidence="2">The sequence shown here is derived from an EMBL/GenBank/DDBJ whole genome shotgun (WGS) entry which is preliminary data.</text>
</comment>
<dbReference type="Proteomes" id="UP000325141">
    <property type="component" value="Unassembled WGS sequence"/>
</dbReference>
<feature type="signal peptide" evidence="1">
    <location>
        <begin position="1"/>
        <end position="19"/>
    </location>
</feature>
<dbReference type="SUPFAM" id="SSF74653">
    <property type="entry name" value="TolA/TonB C-terminal domain"/>
    <property type="match status" value="1"/>
</dbReference>
<evidence type="ECO:0000313" key="2">
    <source>
        <dbReference type="EMBL" id="KAA5538225.1"/>
    </source>
</evidence>